<proteinExistence type="predicted"/>
<dbReference type="OrthoDB" id="517007at2"/>
<sequence>MADPRPSFDLSGRTVLITGGSGGLGSAIACGLAASGARVVVAGRDGDRLADVVARIRATGGEAVGVPVDITRHDERSTLVAAAVAEFGRLDVLINNAGATHRVPAVELTVEAYRRLHRINTEAALFLSQAAHPHLCATGAGSIINILSIGMWNGGPQSLLYRSSKAALHAITMVLAQEWAPDRIRVNAVAPGTVDAGMGAALEPQRLAAQIARTPLGRRGLAEEVVPAALYLAADASSYVTGTTLRVDGGAVSR</sequence>
<evidence type="ECO:0000313" key="4">
    <source>
        <dbReference type="Proteomes" id="UP000194360"/>
    </source>
</evidence>
<evidence type="ECO:0000256" key="1">
    <source>
        <dbReference type="ARBA" id="ARBA00023002"/>
    </source>
</evidence>
<evidence type="ECO:0000313" key="3">
    <source>
        <dbReference type="EMBL" id="OSY40815.1"/>
    </source>
</evidence>
<organism evidence="3 4">
    <name type="scientific">Pseudonocardia autotrophica</name>
    <name type="common">Amycolata autotrophica</name>
    <name type="synonym">Nocardia autotrophica</name>
    <dbReference type="NCBI Taxonomy" id="2074"/>
    <lineage>
        <taxon>Bacteria</taxon>
        <taxon>Bacillati</taxon>
        <taxon>Actinomycetota</taxon>
        <taxon>Actinomycetes</taxon>
        <taxon>Pseudonocardiales</taxon>
        <taxon>Pseudonocardiaceae</taxon>
        <taxon>Pseudonocardia</taxon>
    </lineage>
</organism>
<dbReference type="PANTHER" id="PTHR43639">
    <property type="entry name" value="OXIDOREDUCTASE, SHORT-CHAIN DEHYDROGENASE/REDUCTASE FAMILY (AFU_ORTHOLOGUE AFUA_5G02870)"/>
    <property type="match status" value="1"/>
</dbReference>
<dbReference type="SUPFAM" id="SSF51735">
    <property type="entry name" value="NAD(P)-binding Rossmann-fold domains"/>
    <property type="match status" value="1"/>
</dbReference>
<comment type="caution">
    <text evidence="3">The sequence shown here is derived from an EMBL/GenBank/DDBJ whole genome shotgun (WGS) entry which is preliminary data.</text>
</comment>
<dbReference type="InterPro" id="IPR002347">
    <property type="entry name" value="SDR_fam"/>
</dbReference>
<dbReference type="NCBIfam" id="NF005559">
    <property type="entry name" value="PRK07231.1"/>
    <property type="match status" value="1"/>
</dbReference>
<dbReference type="Pfam" id="PF13561">
    <property type="entry name" value="adh_short_C2"/>
    <property type="match status" value="1"/>
</dbReference>
<dbReference type="CDD" id="cd05233">
    <property type="entry name" value="SDR_c"/>
    <property type="match status" value="1"/>
</dbReference>
<dbReference type="RefSeq" id="WP_158092153.1">
    <property type="nucleotide sequence ID" value="NZ_AP018920.1"/>
</dbReference>
<dbReference type="PRINTS" id="PR00080">
    <property type="entry name" value="SDRFAMILY"/>
</dbReference>
<dbReference type="EC" id="1.1.1.127" evidence="3"/>
<gene>
    <name evidence="3" type="primary">kduD_4</name>
    <name evidence="3" type="ORF">BG845_02574</name>
</gene>
<feature type="domain" description="Ketoreductase" evidence="2">
    <location>
        <begin position="13"/>
        <end position="157"/>
    </location>
</feature>
<dbReference type="PANTHER" id="PTHR43639:SF9">
    <property type="entry name" value="BLL5898 PROTEIN"/>
    <property type="match status" value="1"/>
</dbReference>
<dbReference type="EMBL" id="MIGB01000011">
    <property type="protein sequence ID" value="OSY40815.1"/>
    <property type="molecule type" value="Genomic_DNA"/>
</dbReference>
<dbReference type="STRING" id="2074.BG845_02574"/>
<protein>
    <submittedName>
        <fullName evidence="3">2-dehydro-3-deoxy-D-gluconate 5-dehydrogenase</fullName>
        <ecNumber evidence="3">1.1.1.127</ecNumber>
    </submittedName>
</protein>
<name>A0A1Y2N045_PSEAH</name>
<dbReference type="GO" id="GO:0047001">
    <property type="term" value="F:2-dehydro-3-deoxy-D-gluconate 5-dehydrogenase activity"/>
    <property type="evidence" value="ECO:0007669"/>
    <property type="project" value="UniProtKB-EC"/>
</dbReference>
<accession>A0A1Y2N045</accession>
<dbReference type="PROSITE" id="PS51257">
    <property type="entry name" value="PROKAR_LIPOPROTEIN"/>
    <property type="match status" value="1"/>
</dbReference>
<dbReference type="PRINTS" id="PR00081">
    <property type="entry name" value="GDHRDH"/>
</dbReference>
<dbReference type="AlphaFoldDB" id="A0A1Y2N045"/>
<dbReference type="Proteomes" id="UP000194360">
    <property type="component" value="Unassembled WGS sequence"/>
</dbReference>
<keyword evidence="4" id="KW-1185">Reference proteome</keyword>
<dbReference type="FunFam" id="3.40.50.720:FF:000084">
    <property type="entry name" value="Short-chain dehydrogenase reductase"/>
    <property type="match status" value="1"/>
</dbReference>
<dbReference type="InterPro" id="IPR057326">
    <property type="entry name" value="KR_dom"/>
</dbReference>
<keyword evidence="1 3" id="KW-0560">Oxidoreductase</keyword>
<evidence type="ECO:0000259" key="2">
    <source>
        <dbReference type="SMART" id="SM00822"/>
    </source>
</evidence>
<dbReference type="Gene3D" id="3.40.50.720">
    <property type="entry name" value="NAD(P)-binding Rossmann-like Domain"/>
    <property type="match status" value="1"/>
</dbReference>
<dbReference type="InterPro" id="IPR036291">
    <property type="entry name" value="NAD(P)-bd_dom_sf"/>
</dbReference>
<reference evidence="3 4" key="1">
    <citation type="submission" date="2016-09" db="EMBL/GenBank/DDBJ databases">
        <title>Pseudonocardia autotrophica DSM535, a candidate organism with high potential of specific P450 cytochromes.</title>
        <authorList>
            <person name="Grumaz C."/>
            <person name="Vainshtein Y."/>
            <person name="Kirstahler P."/>
            <person name="Sohn K."/>
        </authorList>
    </citation>
    <scope>NUCLEOTIDE SEQUENCE [LARGE SCALE GENOMIC DNA]</scope>
    <source>
        <strain evidence="3 4">DSM 535</strain>
    </source>
</reference>
<dbReference type="SMART" id="SM00822">
    <property type="entry name" value="PKS_KR"/>
    <property type="match status" value="1"/>
</dbReference>